<sequence length="140" mass="15161">MPPVSQFPPARVFLKNANATVGGAGNSGSLRRASLTTNPIPRHANMASSTSPLGSQSAVQRTGGAQKALSGKGSARQISDRRHRFHLPRRLAKVRIAWMSCGGSVDFKDFEHQDPAYQLAPEFEYNGVICFQSCGYSARR</sequence>
<feature type="compositionally biased region" description="Polar residues" evidence="1">
    <location>
        <begin position="46"/>
        <end position="60"/>
    </location>
</feature>
<evidence type="ECO:0000313" key="3">
    <source>
        <dbReference type="Proteomes" id="UP000800035"/>
    </source>
</evidence>
<evidence type="ECO:0000256" key="1">
    <source>
        <dbReference type="SAM" id="MobiDB-lite"/>
    </source>
</evidence>
<feature type="region of interest" description="Disordered" evidence="1">
    <location>
        <begin position="40"/>
        <end position="82"/>
    </location>
</feature>
<reference evidence="2" key="1">
    <citation type="journal article" date="2020" name="Stud. Mycol.">
        <title>101 Dothideomycetes genomes: a test case for predicting lifestyles and emergence of pathogens.</title>
        <authorList>
            <person name="Haridas S."/>
            <person name="Albert R."/>
            <person name="Binder M."/>
            <person name="Bloem J."/>
            <person name="Labutti K."/>
            <person name="Salamov A."/>
            <person name="Andreopoulos B."/>
            <person name="Baker S."/>
            <person name="Barry K."/>
            <person name="Bills G."/>
            <person name="Bluhm B."/>
            <person name="Cannon C."/>
            <person name="Castanera R."/>
            <person name="Culley D."/>
            <person name="Daum C."/>
            <person name="Ezra D."/>
            <person name="Gonzalez J."/>
            <person name="Henrissat B."/>
            <person name="Kuo A."/>
            <person name="Liang C."/>
            <person name="Lipzen A."/>
            <person name="Lutzoni F."/>
            <person name="Magnuson J."/>
            <person name="Mondo S."/>
            <person name="Nolan M."/>
            <person name="Ohm R."/>
            <person name="Pangilinan J."/>
            <person name="Park H.-J."/>
            <person name="Ramirez L."/>
            <person name="Alfaro M."/>
            <person name="Sun H."/>
            <person name="Tritt A."/>
            <person name="Yoshinaga Y."/>
            <person name="Zwiers L.-H."/>
            <person name="Turgeon B."/>
            <person name="Goodwin S."/>
            <person name="Spatafora J."/>
            <person name="Crous P."/>
            <person name="Grigoriev I."/>
        </authorList>
    </citation>
    <scope>NUCLEOTIDE SEQUENCE</scope>
    <source>
        <strain evidence="2">CBS 675.92</strain>
    </source>
</reference>
<dbReference type="AlphaFoldDB" id="A0A6A5U141"/>
<protein>
    <submittedName>
        <fullName evidence="2">Uncharacterized protein</fullName>
    </submittedName>
</protein>
<proteinExistence type="predicted"/>
<dbReference type="EMBL" id="ML976988">
    <property type="protein sequence ID" value="KAF1958010.1"/>
    <property type="molecule type" value="Genomic_DNA"/>
</dbReference>
<name>A0A6A5U141_9PLEO</name>
<keyword evidence="3" id="KW-1185">Reference proteome</keyword>
<accession>A0A6A5U141</accession>
<evidence type="ECO:0000313" key="2">
    <source>
        <dbReference type="EMBL" id="KAF1958010.1"/>
    </source>
</evidence>
<organism evidence="2 3">
    <name type="scientific">Byssothecium circinans</name>
    <dbReference type="NCBI Taxonomy" id="147558"/>
    <lineage>
        <taxon>Eukaryota</taxon>
        <taxon>Fungi</taxon>
        <taxon>Dikarya</taxon>
        <taxon>Ascomycota</taxon>
        <taxon>Pezizomycotina</taxon>
        <taxon>Dothideomycetes</taxon>
        <taxon>Pleosporomycetidae</taxon>
        <taxon>Pleosporales</taxon>
        <taxon>Massarineae</taxon>
        <taxon>Massarinaceae</taxon>
        <taxon>Byssothecium</taxon>
    </lineage>
</organism>
<dbReference type="OrthoDB" id="3791526at2759"/>
<gene>
    <name evidence="2" type="ORF">CC80DRAFT_503543</name>
</gene>
<dbReference type="Proteomes" id="UP000800035">
    <property type="component" value="Unassembled WGS sequence"/>
</dbReference>